<evidence type="ECO:0000259" key="3">
    <source>
        <dbReference type="Pfam" id="PF26382"/>
    </source>
</evidence>
<dbReference type="InterPro" id="IPR058747">
    <property type="entry name" value="PglY_C"/>
</dbReference>
<reference evidence="4 5" key="1">
    <citation type="submission" date="2019-06" db="EMBL/GenBank/DDBJ databases">
        <title>Sequencing the genomes of 1000 actinobacteria strains.</title>
        <authorList>
            <person name="Klenk H.-P."/>
        </authorList>
    </citation>
    <scope>NUCLEOTIDE SEQUENCE [LARGE SCALE GENOMIC DNA]</scope>
    <source>
        <strain evidence="4 5">DSM 45679</strain>
    </source>
</reference>
<evidence type="ECO:0000313" key="4">
    <source>
        <dbReference type="EMBL" id="TQJ04092.1"/>
    </source>
</evidence>
<proteinExistence type="predicted"/>
<feature type="compositionally biased region" description="Pro residues" evidence="1">
    <location>
        <begin position="1166"/>
        <end position="1178"/>
    </location>
</feature>
<dbReference type="InterPro" id="IPR058748">
    <property type="entry name" value="PglY_5th"/>
</dbReference>
<dbReference type="Pfam" id="PF26382">
    <property type="entry name" value="BREX_PglY_6th"/>
    <property type="match status" value="1"/>
</dbReference>
<evidence type="ECO:0008006" key="6">
    <source>
        <dbReference type="Google" id="ProtNLM"/>
    </source>
</evidence>
<dbReference type="Pfam" id="PF26381">
    <property type="entry name" value="BREX_PglY_5th"/>
    <property type="match status" value="1"/>
</dbReference>
<organism evidence="4 5">
    <name type="scientific">Amycolatopsis cihanbeyliensis</name>
    <dbReference type="NCBI Taxonomy" id="1128664"/>
    <lineage>
        <taxon>Bacteria</taxon>
        <taxon>Bacillati</taxon>
        <taxon>Actinomycetota</taxon>
        <taxon>Actinomycetes</taxon>
        <taxon>Pseudonocardiales</taxon>
        <taxon>Pseudonocardiaceae</taxon>
        <taxon>Amycolatopsis</taxon>
    </lineage>
</organism>
<accession>A0A542DLX4</accession>
<dbReference type="AlphaFoldDB" id="A0A542DLX4"/>
<feature type="domain" description="ATPase PglY 5th" evidence="2">
    <location>
        <begin position="840"/>
        <end position="939"/>
    </location>
</feature>
<comment type="caution">
    <text evidence="4">The sequence shown here is derived from an EMBL/GenBank/DDBJ whole genome shotgun (WGS) entry which is preliminary data.</text>
</comment>
<dbReference type="Proteomes" id="UP000320876">
    <property type="component" value="Unassembled WGS sequence"/>
</dbReference>
<sequence length="1234" mass="137176">MYLRDVLDMPESVHSGDFKIDLSKGFTATEVMVGQYVVTDQLLDAFRRALLLVRAALRDGSSHAAYLHGSFGSGKSHFLTVLQAILNDHEAARDKRELAPVFTEHDEWLRGRKFLMVPYHLVGATDLDSALLGGYVHTVREVHPKADTPPVYRSDEMLRDARGLRASIGDEKFIELLGGREEQAPADEDDVEPLDEMSGWTSAELDAAFAAPAGEPLRDALVSALLSGPMASYASNKRGEKDAFLPLENGLSVISRHAKGLGYDGVVLFLDELILWLQAHLSRRDFVNDQVSKLVKLIESGDTDRPVPIISLISRQRDLTQLIGADVLGADVKNLEQQVQYLAERFDTISLEDRNLPAIIKERVLKPLPGKESELDAAFARIDSVKSGVKEALLDANGATHAQWSDFRAVYPLSPALLNVLVALSGALQRERTGLKLLQDMLHRRRDDMKVGELIPLGDLWDVLTEGSTAAFTDRLRKEAEAAQRFHKRVRAYLEDKYGSTDDPRFLADERLVKTLLLASLAPDVSALNRLTGTRLAALNHGSLTSRTVSPGSLAVTRLREIQAEFGQLRSEGDEDPVFALHLSDLDIEPLLADVADADDAGARRIWIKEKLWEAMGVRDDDAFVCEREIIWRGSRRTAEFVFENVRDRQALPDLQFRPSIEGRIRFVLDYPFDEGDERVSADRNRVYNLRSEGVRAATIVWLPAFLSEQRSSQLGKLLRINYLLTRNRLDDHTAELSTDDRIRMRHQLQAQRDNLTTQLVSVLGQLYGIARGDAGNVMDGSMLEEGHVFSLHPEYEPRLQGGATFEYNVQELADGLFAELYSNHPDFDPKQQRKPVTTAELRTALACMTRAAEEGGRVVLERGQLDPVRRILHPLKLGEVHDGPLILNNEWRKRIDQWATKKGVTGDYAVDDIREWIAELDYTGLDKQVSSLIIAGYALLADRAWVYHGIVQSEPPNLDSIGSGWTLRAQELPSEEEFEQGRIRAGALFGASVAPVLFARNVARLAGQVNDQVNQHEQAMHGLYKSLERHGGALGLTDAAPRVQATRRAAELLASLSGKSDPTELVRTLAHLPNPAGDKALARTITSAPAVLDALDRTQWELLETLRTFTGRQDGVGDRAERLISQVNAAAHAEEKDTELGPVLIEMQRTALRIIQNANYREQSPPQPQPEPTPTPAPAETGRRTWQIPASVAEQRLQEILAEVQGEITDFAANDPDVDVVLEWRPVSRDGQG</sequence>
<feature type="region of interest" description="Disordered" evidence="1">
    <location>
        <begin position="1161"/>
        <end position="1182"/>
    </location>
</feature>
<keyword evidence="5" id="KW-1185">Reference proteome</keyword>
<protein>
    <recommendedName>
        <fullName evidence="6">PglY protein</fullName>
    </recommendedName>
</protein>
<evidence type="ECO:0000256" key="1">
    <source>
        <dbReference type="SAM" id="MobiDB-lite"/>
    </source>
</evidence>
<dbReference type="OrthoDB" id="3201900at2"/>
<evidence type="ECO:0000259" key="2">
    <source>
        <dbReference type="Pfam" id="PF26381"/>
    </source>
</evidence>
<gene>
    <name evidence="4" type="ORF">FB471_3873</name>
</gene>
<dbReference type="EMBL" id="VFML01000001">
    <property type="protein sequence ID" value="TQJ04092.1"/>
    <property type="molecule type" value="Genomic_DNA"/>
</dbReference>
<name>A0A542DLX4_AMYCI</name>
<feature type="domain" description="ATPase PglY C-terminal" evidence="3">
    <location>
        <begin position="985"/>
        <end position="1159"/>
    </location>
</feature>
<evidence type="ECO:0000313" key="5">
    <source>
        <dbReference type="Proteomes" id="UP000320876"/>
    </source>
</evidence>